<feature type="compositionally biased region" description="Basic and acidic residues" evidence="1">
    <location>
        <begin position="135"/>
        <end position="166"/>
    </location>
</feature>
<protein>
    <submittedName>
        <fullName evidence="3">Uncharacterized protein</fullName>
    </submittedName>
</protein>
<feature type="compositionally biased region" description="Polar residues" evidence="1">
    <location>
        <begin position="74"/>
        <end position="83"/>
    </location>
</feature>
<proteinExistence type="predicted"/>
<evidence type="ECO:0000313" key="3">
    <source>
        <dbReference type="EMBL" id="RAW53470.1"/>
    </source>
</evidence>
<evidence type="ECO:0000256" key="1">
    <source>
        <dbReference type="SAM" id="MobiDB-lite"/>
    </source>
</evidence>
<feature type="compositionally biased region" description="Basic and acidic residues" evidence="1">
    <location>
        <begin position="92"/>
        <end position="106"/>
    </location>
</feature>
<name>A0A329TWV1_9FIRM</name>
<dbReference type="Proteomes" id="UP000251144">
    <property type="component" value="Unassembled WGS sequence"/>
</dbReference>
<sequence>MRLRKNMKRTAAAVLALSMAVSAVAAPASAAYICDVSKGNVEISVDESGNKSIKVGDAEVKDNGDGKDEIIITGDNTKPTESQNAEEENTSEVEKSGETKTEDEGKTQNSAAEGEDEGDEPTSQELLTPEDEEKKDEQKETDQKKDEQKPAETQETEQDKKTEKTSDQVIEYDQYDPEAQQEAAKPAAKPAAEQKAEEKKAAEEKTYEATNAPTTLSESVQAAANNVVSIINNFTTPLKVILRDLKVDAGDTNKSAVTISSSAGVKLELEGKNELTGGSSGNSGISVSEVWNGNANVPGGKLTIQGKEGSSLSATGGSGEKYGGSGIRAYELELVDATVTATGGAGGIRGGSGVYTTNSDELNIKNSKLIASGGASGSQQVVGNDESTGGGYGIRTEYAKVIIGEGSEVIATGGSDKTENRDARGGDALSFYQGGYEVQKGGKLTATGGNAESDKGKATGGVALVGSYSGIVSAGETTLIGGNAKSGSGEAVAGDGINGDSCYFPEVTVKDGTFTALGGKAENASNTATNGNSIYISPYGNEERTELKVEKGGTFITAKPDGSDENGNGITGTIKINTNGGKIEEVENAKVVKKDDGTVEVVGDLVGVVTGNLKYELTATVEPTCTTPGKRVYTCTTKDHEGETYEETIDALGHEFVNGVCTRCGAPEQAAAENGGSSAVTLTVTGAGAYETSIVDGRYTVAVPAETAVLSGCLSNLKELKAQGADTIVFRTQLRETVLDIDSMLSLGVDNTLFTLTHSGESAELTVGGFAHNELLH</sequence>
<evidence type="ECO:0000256" key="2">
    <source>
        <dbReference type="SAM" id="SignalP"/>
    </source>
</evidence>
<dbReference type="OrthoDB" id="1997971at2"/>
<evidence type="ECO:0000313" key="4">
    <source>
        <dbReference type="Proteomes" id="UP000251144"/>
    </source>
</evidence>
<dbReference type="AlphaFoldDB" id="A0A329TWV1"/>
<feature type="compositionally biased region" description="Acidic residues" evidence="1">
    <location>
        <begin position="113"/>
        <end position="134"/>
    </location>
</feature>
<feature type="region of interest" description="Disordered" evidence="1">
    <location>
        <begin position="56"/>
        <end position="213"/>
    </location>
</feature>
<feature type="compositionally biased region" description="Basic and acidic residues" evidence="1">
    <location>
        <begin position="56"/>
        <end position="70"/>
    </location>
</feature>
<gene>
    <name evidence="3" type="ORF">C4N26_11055</name>
</gene>
<reference evidence="3 4" key="1">
    <citation type="submission" date="2018-02" db="EMBL/GenBank/DDBJ databases">
        <title>Complete genome sequencing of Faecalibacterium prausnitzii strains isolated from the human gut.</title>
        <authorList>
            <person name="Fitzgerald B.C."/>
            <person name="Shkoporov A.N."/>
            <person name="Ross P.R."/>
            <person name="Hill C."/>
        </authorList>
    </citation>
    <scope>NUCLEOTIDE SEQUENCE [LARGE SCALE GENOMIC DNA]</scope>
    <source>
        <strain evidence="3 4">APC942/32-1</strain>
    </source>
</reference>
<dbReference type="RefSeq" id="WP_158401429.1">
    <property type="nucleotide sequence ID" value="NZ_PRLB01000011.1"/>
</dbReference>
<organism evidence="3 4">
    <name type="scientific">Faecalibacterium prausnitzii</name>
    <dbReference type="NCBI Taxonomy" id="853"/>
    <lineage>
        <taxon>Bacteria</taxon>
        <taxon>Bacillati</taxon>
        <taxon>Bacillota</taxon>
        <taxon>Clostridia</taxon>
        <taxon>Eubacteriales</taxon>
        <taxon>Oscillospiraceae</taxon>
        <taxon>Faecalibacterium</taxon>
    </lineage>
</organism>
<feature type="signal peptide" evidence="2">
    <location>
        <begin position="1"/>
        <end position="25"/>
    </location>
</feature>
<accession>A0A329TWV1</accession>
<keyword evidence="2" id="KW-0732">Signal</keyword>
<feature type="compositionally biased region" description="Basic and acidic residues" evidence="1">
    <location>
        <begin position="192"/>
        <end position="207"/>
    </location>
</feature>
<dbReference type="EMBL" id="PRLB01000011">
    <property type="protein sequence ID" value="RAW53470.1"/>
    <property type="molecule type" value="Genomic_DNA"/>
</dbReference>
<feature type="chain" id="PRO_5038707796" evidence="2">
    <location>
        <begin position="26"/>
        <end position="777"/>
    </location>
</feature>
<feature type="compositionally biased region" description="Low complexity" evidence="1">
    <location>
        <begin position="177"/>
        <end position="191"/>
    </location>
</feature>
<comment type="caution">
    <text evidence="3">The sequence shown here is derived from an EMBL/GenBank/DDBJ whole genome shotgun (WGS) entry which is preliminary data.</text>
</comment>